<feature type="chain" id="PRO_5043138443" evidence="1">
    <location>
        <begin position="19"/>
        <end position="159"/>
    </location>
</feature>
<proteinExistence type="predicted"/>
<evidence type="ECO:0000256" key="1">
    <source>
        <dbReference type="SAM" id="SignalP"/>
    </source>
</evidence>
<organism evidence="4">
    <name type="scientific">Gongylonema pulchrum</name>
    <dbReference type="NCBI Taxonomy" id="637853"/>
    <lineage>
        <taxon>Eukaryota</taxon>
        <taxon>Metazoa</taxon>
        <taxon>Ecdysozoa</taxon>
        <taxon>Nematoda</taxon>
        <taxon>Chromadorea</taxon>
        <taxon>Rhabditida</taxon>
        <taxon>Spirurina</taxon>
        <taxon>Spiruromorpha</taxon>
        <taxon>Spiruroidea</taxon>
        <taxon>Gongylonematidae</taxon>
        <taxon>Gongylonema</taxon>
    </lineage>
</organism>
<dbReference type="AlphaFoldDB" id="A0A183CVK1"/>
<reference evidence="4" key="1">
    <citation type="submission" date="2016-06" db="UniProtKB">
        <authorList>
            <consortium name="WormBaseParasite"/>
        </authorList>
    </citation>
    <scope>IDENTIFICATION</scope>
</reference>
<protein>
    <submittedName>
        <fullName evidence="2 4">Uncharacterized protein</fullName>
    </submittedName>
</protein>
<accession>A0A183CVK1</accession>
<sequence length="159" mass="17938">MLITQQLFLTAYASVALGRFISVYEPKDHQENVVKKLKEIAVPMQMLHRSPELELRPLRKNLPVDQEKDDGATFLLTPDKALEGGIEFSALPIIHPDEQASDLYTDNDDNGKNDNEIPEQLISQVDFCAFLSKLKALLFGKNMRVCPKNSAPRPRKAAY</sequence>
<name>A0A183CVK1_9BILA</name>
<evidence type="ECO:0000313" key="3">
    <source>
        <dbReference type="Proteomes" id="UP000271098"/>
    </source>
</evidence>
<reference evidence="2 3" key="2">
    <citation type="submission" date="2018-11" db="EMBL/GenBank/DDBJ databases">
        <authorList>
            <consortium name="Pathogen Informatics"/>
        </authorList>
    </citation>
    <scope>NUCLEOTIDE SEQUENCE [LARGE SCALE GENOMIC DNA]</scope>
</reference>
<keyword evidence="3" id="KW-1185">Reference proteome</keyword>
<dbReference type="WBParaSite" id="GPUH_0000049201-mRNA-1">
    <property type="protein sequence ID" value="GPUH_0000049201-mRNA-1"/>
    <property type="gene ID" value="GPUH_0000049201"/>
</dbReference>
<evidence type="ECO:0000313" key="4">
    <source>
        <dbReference type="WBParaSite" id="GPUH_0000049201-mRNA-1"/>
    </source>
</evidence>
<keyword evidence="1" id="KW-0732">Signal</keyword>
<feature type="signal peptide" evidence="1">
    <location>
        <begin position="1"/>
        <end position="18"/>
    </location>
</feature>
<evidence type="ECO:0000313" key="2">
    <source>
        <dbReference type="EMBL" id="VDK28184.1"/>
    </source>
</evidence>
<gene>
    <name evidence="2" type="ORF">GPUH_LOCUS492</name>
</gene>
<dbReference type="EMBL" id="UYRT01000434">
    <property type="protein sequence ID" value="VDK28184.1"/>
    <property type="molecule type" value="Genomic_DNA"/>
</dbReference>
<dbReference type="Proteomes" id="UP000271098">
    <property type="component" value="Unassembled WGS sequence"/>
</dbReference>